<evidence type="ECO:0000313" key="1">
    <source>
        <dbReference type="EMBL" id="ANY85990.1"/>
    </source>
</evidence>
<dbReference type="AlphaFoldDB" id="A0A1B2F163"/>
<organism evidence="1">
    <name type="scientific">Pseudomonas putida</name>
    <name type="common">Arthrobacter siderocapsulatus</name>
    <dbReference type="NCBI Taxonomy" id="303"/>
    <lineage>
        <taxon>Bacteria</taxon>
        <taxon>Pseudomonadati</taxon>
        <taxon>Pseudomonadota</taxon>
        <taxon>Gammaproteobacteria</taxon>
        <taxon>Pseudomonadales</taxon>
        <taxon>Pseudomonadaceae</taxon>
        <taxon>Pseudomonas</taxon>
    </lineage>
</organism>
<dbReference type="Pfam" id="PF10618">
    <property type="entry name" value="Tail_tube"/>
    <property type="match status" value="1"/>
</dbReference>
<reference evidence="1" key="1">
    <citation type="submission" date="2016-07" db="EMBL/GenBank/DDBJ databases">
        <title>New class B carbapenemase carried by novel plasmid in Pseudomonas putida enviromental strain in eastern Amazonia.</title>
        <authorList>
            <person name="Souza C.O."/>
            <person name="Lima K.V."/>
            <person name="Brasiliense D.M."/>
            <person name="Perez-Chaparro P.J."/>
            <person name="Mamizuka E.M."/>
            <person name="Lima M.O."/>
            <person name="Lima L.N."/>
            <person name="McCulloch J.A."/>
        </authorList>
    </citation>
    <scope>NUCLEOTIDE SEQUENCE [LARGE SCALE GENOMIC DNA]</scope>
    <source>
        <strain evidence="1">IEC33019</strain>
    </source>
</reference>
<dbReference type="InterPro" id="IPR019596">
    <property type="entry name" value="Phage_Mu_GpM_tail_tub"/>
</dbReference>
<gene>
    <name evidence="1" type="ORF">IEC33019_0386</name>
</gene>
<dbReference type="EMBL" id="CP016634">
    <property type="protein sequence ID" value="ANY85990.1"/>
    <property type="molecule type" value="Genomic_DNA"/>
</dbReference>
<dbReference type="RefSeq" id="WP_099592925.1">
    <property type="nucleotide sequence ID" value="NZ_CP016634.1"/>
</dbReference>
<accession>A0A1B2F163</accession>
<sequence>MGQRVAGTCYIKVDGAQLTITGGLEAPLMNVKRETVTPGFYKEEQLAAYLKVTAVHTPDFPLDKLVSGTDMTITGEFNNGKVYVLSGAYLVDEPVSSGDDGTIELQFDGSKGVWQ</sequence>
<proteinExistence type="predicted"/>
<name>A0A1B2F163_PSEPU</name>
<protein>
    <submittedName>
        <fullName evidence="1">Phage tail tube protein</fullName>
    </submittedName>
</protein>